<keyword evidence="3 7" id="KW-1133">Transmembrane helix</keyword>
<feature type="domain" description="Rhodopsin" evidence="8">
    <location>
        <begin position="44"/>
        <end position="287"/>
    </location>
</feature>
<name>A0A517L902_9PEZI</name>
<dbReference type="GO" id="GO:0016020">
    <property type="term" value="C:membrane"/>
    <property type="evidence" value="ECO:0007669"/>
    <property type="project" value="UniProtKB-SubCell"/>
</dbReference>
<evidence type="ECO:0000259" key="8">
    <source>
        <dbReference type="Pfam" id="PF20684"/>
    </source>
</evidence>
<protein>
    <recommendedName>
        <fullName evidence="8">Rhodopsin domain-containing protein</fullName>
    </recommendedName>
</protein>
<accession>A0A517L902</accession>
<evidence type="ECO:0000256" key="5">
    <source>
        <dbReference type="ARBA" id="ARBA00038359"/>
    </source>
</evidence>
<feature type="transmembrane region" description="Helical" evidence="7">
    <location>
        <begin position="27"/>
        <end position="48"/>
    </location>
</feature>
<dbReference type="InterPro" id="IPR049326">
    <property type="entry name" value="Rhodopsin_dom_fungi"/>
</dbReference>
<dbReference type="EMBL" id="CP042191">
    <property type="protein sequence ID" value="QDS72116.1"/>
    <property type="molecule type" value="Genomic_DNA"/>
</dbReference>
<dbReference type="PANTHER" id="PTHR33048:SF129">
    <property type="entry name" value="INTEGRAL MEMBRANE PROTEIN-RELATED"/>
    <property type="match status" value="1"/>
</dbReference>
<evidence type="ECO:0000256" key="4">
    <source>
        <dbReference type="ARBA" id="ARBA00023136"/>
    </source>
</evidence>
<evidence type="ECO:0000313" key="10">
    <source>
        <dbReference type="Proteomes" id="UP000316270"/>
    </source>
</evidence>
<dbReference type="OrthoDB" id="4525788at2759"/>
<dbReference type="Pfam" id="PF20684">
    <property type="entry name" value="Fung_rhodopsin"/>
    <property type="match status" value="1"/>
</dbReference>
<feature type="transmembrane region" description="Helical" evidence="7">
    <location>
        <begin position="224"/>
        <end position="244"/>
    </location>
</feature>
<feature type="region of interest" description="Disordered" evidence="6">
    <location>
        <begin position="489"/>
        <end position="520"/>
    </location>
</feature>
<feature type="transmembrane region" description="Helical" evidence="7">
    <location>
        <begin position="264"/>
        <end position="286"/>
    </location>
</feature>
<evidence type="ECO:0000313" key="9">
    <source>
        <dbReference type="EMBL" id="QDS72116.1"/>
    </source>
</evidence>
<comment type="similarity">
    <text evidence="5">Belongs to the SAT4 family.</text>
</comment>
<dbReference type="Proteomes" id="UP000316270">
    <property type="component" value="Chromosome 7"/>
</dbReference>
<feature type="transmembrane region" description="Helical" evidence="7">
    <location>
        <begin position="60"/>
        <end position="86"/>
    </location>
</feature>
<dbReference type="PANTHER" id="PTHR33048">
    <property type="entry name" value="PTH11-LIKE INTEGRAL MEMBRANE PROTEIN (AFU_ORTHOLOGUE AFUA_5G11245)"/>
    <property type="match status" value="1"/>
</dbReference>
<evidence type="ECO:0000256" key="2">
    <source>
        <dbReference type="ARBA" id="ARBA00022692"/>
    </source>
</evidence>
<dbReference type="AlphaFoldDB" id="A0A517L902"/>
<evidence type="ECO:0000256" key="1">
    <source>
        <dbReference type="ARBA" id="ARBA00004141"/>
    </source>
</evidence>
<evidence type="ECO:0000256" key="7">
    <source>
        <dbReference type="SAM" id="Phobius"/>
    </source>
</evidence>
<evidence type="ECO:0000256" key="3">
    <source>
        <dbReference type="ARBA" id="ARBA00022989"/>
    </source>
</evidence>
<organism evidence="9 10">
    <name type="scientific">Venturia effusa</name>
    <dbReference type="NCBI Taxonomy" id="50376"/>
    <lineage>
        <taxon>Eukaryota</taxon>
        <taxon>Fungi</taxon>
        <taxon>Dikarya</taxon>
        <taxon>Ascomycota</taxon>
        <taxon>Pezizomycotina</taxon>
        <taxon>Dothideomycetes</taxon>
        <taxon>Pleosporomycetidae</taxon>
        <taxon>Venturiales</taxon>
        <taxon>Venturiaceae</taxon>
        <taxon>Venturia</taxon>
    </lineage>
</organism>
<dbReference type="STRING" id="50376.A0A517L902"/>
<gene>
    <name evidence="9" type="ORF">FKW77_003736</name>
</gene>
<keyword evidence="10" id="KW-1185">Reference proteome</keyword>
<reference evidence="9 10" key="1">
    <citation type="submission" date="2019-07" db="EMBL/GenBank/DDBJ databases">
        <title>Finished genome of Venturia effusa.</title>
        <authorList>
            <person name="Young C.A."/>
            <person name="Cox M.P."/>
            <person name="Ganley A.R.D."/>
            <person name="David W.J."/>
        </authorList>
    </citation>
    <scope>NUCLEOTIDE SEQUENCE [LARGE SCALE GENOMIC DNA]</scope>
    <source>
        <strain evidence="10">albino</strain>
    </source>
</reference>
<feature type="transmembrane region" description="Helical" evidence="7">
    <location>
        <begin position="142"/>
        <end position="163"/>
    </location>
</feature>
<keyword evidence="2 7" id="KW-0812">Transmembrane</keyword>
<feature type="transmembrane region" description="Helical" evidence="7">
    <location>
        <begin position="187"/>
        <end position="212"/>
    </location>
</feature>
<keyword evidence="4 7" id="KW-0472">Membrane</keyword>
<evidence type="ECO:0000256" key="6">
    <source>
        <dbReference type="SAM" id="MobiDB-lite"/>
    </source>
</evidence>
<dbReference type="InterPro" id="IPR052337">
    <property type="entry name" value="SAT4-like"/>
</dbReference>
<sequence>MRDIPAEVIAKWPPANYINPETRGNTVVIVNIVLMSLVAFVVSLRLYVRIYLLRWFGLDDVFIIIALIATAGFTTCMILANVQFGWSRHIWDIPLERISAALQVEWAIKMLYATAACFTRQSLLLSYYRLVQDASMKSFRRVIHVASIYSVLTMLILLLLNLVQCDPIRAFWIWPQMPNSRCWDDGILTVGCGIANTVADLMVTIIPIPLIARLDLPGRRRVGAFIFVGTGFLICAAGAARAFYTWRSLVSSYDSTWESYGMFISAAIEINLGVICACVPTLRILFVKFANSAISAISSHLSQTTPFDTKMTIQSEYTSSFSDRTLCSPVEARVLKMVAKGPGIMISSSSILGTAVASTSMKEDRIINARSTSALSTSRTLTPSNGRSTSALSTSRTVTPMQYMWDEPWSGDNAPRTMLDSKIEEEGPKLDLGDAVTTTISAKKAHRMSLASHRANEIRVSTSTSIIRTPSRTLKALAVAEQAGIGILPGAASPGESLRHESSDDDDDLDLPIQGGSGSQLTVTSSDSFIASRLSWLHFVFDTFAELDGPRMSKRASNLMKLSWLDDKSCEDLHE</sequence>
<proteinExistence type="inferred from homology"/>
<comment type="subcellular location">
    <subcellularLocation>
        <location evidence="1">Membrane</location>
        <topology evidence="1">Multi-pass membrane protein</topology>
    </subcellularLocation>
</comment>